<sequence length="117" mass="13027">MMFRLSLFKPSDVPEIGVNETWIKRQAIVRDETLLLPPPKKPKNTKRKTLTVSGKFITSRYHDLFLAQAALKPKRKMSSAPAQSEMSREVSTPSPQVAVSTAAVPPIVINIVQECLV</sequence>
<comment type="caution">
    <text evidence="2">The sequence shown here is derived from an EMBL/GenBank/DDBJ whole genome shotgun (WGS) entry which is preliminary data.</text>
</comment>
<protein>
    <submittedName>
        <fullName evidence="2">Uncharacterized protein</fullName>
    </submittedName>
</protein>
<accession>A0A6A5AXR9</accession>
<organism evidence="2 3">
    <name type="scientific">Aphanomyces astaci</name>
    <name type="common">Crayfish plague agent</name>
    <dbReference type="NCBI Taxonomy" id="112090"/>
    <lineage>
        <taxon>Eukaryota</taxon>
        <taxon>Sar</taxon>
        <taxon>Stramenopiles</taxon>
        <taxon>Oomycota</taxon>
        <taxon>Saprolegniomycetes</taxon>
        <taxon>Saprolegniales</taxon>
        <taxon>Verrucalvaceae</taxon>
        <taxon>Aphanomyces</taxon>
    </lineage>
</organism>
<evidence type="ECO:0000313" key="3">
    <source>
        <dbReference type="Proteomes" id="UP000469452"/>
    </source>
</evidence>
<gene>
    <name evidence="2" type="ORF">AaE_001230</name>
</gene>
<dbReference type="AlphaFoldDB" id="A0A6A5AXR9"/>
<feature type="region of interest" description="Disordered" evidence="1">
    <location>
        <begin position="74"/>
        <end position="96"/>
    </location>
</feature>
<name>A0A6A5AXR9_APHAT</name>
<proteinExistence type="predicted"/>
<reference evidence="2 3" key="1">
    <citation type="submission" date="2019-06" db="EMBL/GenBank/DDBJ databases">
        <title>Genomics analysis of Aphanomyces spp. identifies a new class of oomycete effector associated with host adaptation.</title>
        <authorList>
            <person name="Gaulin E."/>
        </authorList>
    </citation>
    <scope>NUCLEOTIDE SEQUENCE [LARGE SCALE GENOMIC DNA]</scope>
    <source>
        <strain evidence="2 3">E</strain>
    </source>
</reference>
<feature type="compositionally biased region" description="Polar residues" evidence="1">
    <location>
        <begin position="80"/>
        <end position="96"/>
    </location>
</feature>
<dbReference type="Proteomes" id="UP000469452">
    <property type="component" value="Unassembled WGS sequence"/>
</dbReference>
<evidence type="ECO:0000313" key="2">
    <source>
        <dbReference type="EMBL" id="KAF0775070.1"/>
    </source>
</evidence>
<dbReference type="EMBL" id="VJMI01002350">
    <property type="protein sequence ID" value="KAF0775070.1"/>
    <property type="molecule type" value="Genomic_DNA"/>
</dbReference>
<evidence type="ECO:0000256" key="1">
    <source>
        <dbReference type="SAM" id="MobiDB-lite"/>
    </source>
</evidence>